<dbReference type="Proteomes" id="UP001152797">
    <property type="component" value="Unassembled WGS sequence"/>
</dbReference>
<proteinExistence type="predicted"/>
<evidence type="ECO:0000313" key="3">
    <source>
        <dbReference type="EMBL" id="CAL4764742.1"/>
    </source>
</evidence>
<reference evidence="2" key="1">
    <citation type="submission" date="2022-10" db="EMBL/GenBank/DDBJ databases">
        <authorList>
            <person name="Chen Y."/>
            <person name="Dougan E. K."/>
            <person name="Chan C."/>
            <person name="Rhodes N."/>
            <person name="Thang M."/>
        </authorList>
    </citation>
    <scope>NUCLEOTIDE SEQUENCE</scope>
</reference>
<gene>
    <name evidence="2" type="ORF">C1SCF055_LOCUS5571</name>
</gene>
<evidence type="ECO:0000256" key="1">
    <source>
        <dbReference type="SAM" id="MobiDB-lite"/>
    </source>
</evidence>
<sequence length="488" mass="55305">MPAVLRAILLETQRRCGPHLLELLDKKILVTYQICNIIGDESALHSMLACKGASGRKPCYRCPTILSKQCSKQLGEEMMPDGFFSIAHPSLAGLHQSTDEDIWELLSYLEEQQPNVSKQRFAELQRSIGWTLAPGNLQLEPNLRTSLPPSCFLFDPLHCYFSQGILGTEMTLLVGRLKHNNYPLSSLAAAVSDCSKSFTSLHPPNVTALSDRFFSEETWKANASTQLGLWPLIHWTLQTRLPGHIKEALSAELSSFHALCEELKHINICKHAGTSRGLATLQSIQEKHMLAFVAAYTEECCKPKHHFRLHVIEDYWKRHQLFDCVALERKHRLAKAEIEARGNNLSAVDRCITARLNLIQLDEMKSYRFGFQVVSPDILQHGCFPVRVLTPLCFVEASMLLVPVKWVQTQKGPCDPCLPWWRDICALANASRALFNATRISLAYRAWRGYVLNKERRRQENEAARARDPRPFLGLREQGLEDSSDPEP</sequence>
<evidence type="ECO:0000313" key="2">
    <source>
        <dbReference type="EMBL" id="CAI3977430.1"/>
    </source>
</evidence>
<dbReference type="AlphaFoldDB" id="A0A9P1BQN5"/>
<dbReference type="OrthoDB" id="414311at2759"/>
<reference evidence="3 4" key="2">
    <citation type="submission" date="2024-05" db="EMBL/GenBank/DDBJ databases">
        <authorList>
            <person name="Chen Y."/>
            <person name="Shah S."/>
            <person name="Dougan E. K."/>
            <person name="Thang M."/>
            <person name="Chan C."/>
        </authorList>
    </citation>
    <scope>NUCLEOTIDE SEQUENCE [LARGE SCALE GENOMIC DNA]</scope>
</reference>
<feature type="region of interest" description="Disordered" evidence="1">
    <location>
        <begin position="458"/>
        <end position="488"/>
    </location>
</feature>
<dbReference type="EMBL" id="CAMXCT010000342">
    <property type="protein sequence ID" value="CAI3977430.1"/>
    <property type="molecule type" value="Genomic_DNA"/>
</dbReference>
<dbReference type="EMBL" id="CAMXCT030000342">
    <property type="protein sequence ID" value="CAL4764742.1"/>
    <property type="molecule type" value="Genomic_DNA"/>
</dbReference>
<keyword evidence="4" id="KW-1185">Reference proteome</keyword>
<accession>A0A9P1BQN5</accession>
<dbReference type="EMBL" id="CAMXCT020000342">
    <property type="protein sequence ID" value="CAL1130805.1"/>
    <property type="molecule type" value="Genomic_DNA"/>
</dbReference>
<protein>
    <submittedName>
        <fullName evidence="3">C2H2-type domain-containing protein</fullName>
    </submittedName>
</protein>
<organism evidence="2">
    <name type="scientific">Cladocopium goreaui</name>
    <dbReference type="NCBI Taxonomy" id="2562237"/>
    <lineage>
        <taxon>Eukaryota</taxon>
        <taxon>Sar</taxon>
        <taxon>Alveolata</taxon>
        <taxon>Dinophyceae</taxon>
        <taxon>Suessiales</taxon>
        <taxon>Symbiodiniaceae</taxon>
        <taxon>Cladocopium</taxon>
    </lineage>
</organism>
<comment type="caution">
    <text evidence="2">The sequence shown here is derived from an EMBL/GenBank/DDBJ whole genome shotgun (WGS) entry which is preliminary data.</text>
</comment>
<evidence type="ECO:0000313" key="4">
    <source>
        <dbReference type="Proteomes" id="UP001152797"/>
    </source>
</evidence>
<name>A0A9P1BQN5_9DINO</name>
<feature type="compositionally biased region" description="Basic and acidic residues" evidence="1">
    <location>
        <begin position="458"/>
        <end position="470"/>
    </location>
</feature>